<name>A0ABR0PJA5_GOSAR</name>
<reference evidence="1 2" key="1">
    <citation type="submission" date="2023-03" db="EMBL/GenBank/DDBJ databases">
        <title>WGS of Gossypium arboreum.</title>
        <authorList>
            <person name="Yu D."/>
        </authorList>
    </citation>
    <scope>NUCLEOTIDE SEQUENCE [LARGE SCALE GENOMIC DNA]</scope>
    <source>
        <tissue evidence="1">Leaf</tissue>
    </source>
</reference>
<keyword evidence="2" id="KW-1185">Reference proteome</keyword>
<protein>
    <recommendedName>
        <fullName evidence="3">Reverse transcriptase</fullName>
    </recommendedName>
</protein>
<sequence>MEDKEGILKTEEEDMEIIIRSYFMKLFESKGVGNTNHLLLGFRYSIFDSMDQMLAKDYKEEEIFEAINSIGSTKASRLDGFSTIFIEKFWHIIGREVSDFCLEVLNKRKSLDLLNHTNIVLILKNPHPKSPSEFRPISICFVFYKIISKSIANRLQKVLDFCIDPAQSAFVSGGLITNNVLLAYEILQSMKNKRMGKKGLMALKIDMSKGGMEFLGTNDG</sequence>
<dbReference type="PANTHER" id="PTHR46890:SF48">
    <property type="entry name" value="RNA-DIRECTED DNA POLYMERASE"/>
    <property type="match status" value="1"/>
</dbReference>
<evidence type="ECO:0000313" key="2">
    <source>
        <dbReference type="Proteomes" id="UP001358586"/>
    </source>
</evidence>
<organism evidence="1 2">
    <name type="scientific">Gossypium arboreum</name>
    <name type="common">Tree cotton</name>
    <name type="synonym">Gossypium nanking</name>
    <dbReference type="NCBI Taxonomy" id="29729"/>
    <lineage>
        <taxon>Eukaryota</taxon>
        <taxon>Viridiplantae</taxon>
        <taxon>Streptophyta</taxon>
        <taxon>Embryophyta</taxon>
        <taxon>Tracheophyta</taxon>
        <taxon>Spermatophyta</taxon>
        <taxon>Magnoliopsida</taxon>
        <taxon>eudicotyledons</taxon>
        <taxon>Gunneridae</taxon>
        <taxon>Pentapetalae</taxon>
        <taxon>rosids</taxon>
        <taxon>malvids</taxon>
        <taxon>Malvales</taxon>
        <taxon>Malvaceae</taxon>
        <taxon>Malvoideae</taxon>
        <taxon>Gossypium</taxon>
    </lineage>
</organism>
<dbReference type="PANTHER" id="PTHR46890">
    <property type="entry name" value="NON-LTR RETROLELEMENT REVERSE TRANSCRIPTASE-LIKE PROTEIN-RELATED"/>
    <property type="match status" value="1"/>
</dbReference>
<gene>
    <name evidence="1" type="ORF">PVK06_019273</name>
</gene>
<proteinExistence type="predicted"/>
<comment type="caution">
    <text evidence="1">The sequence shown here is derived from an EMBL/GenBank/DDBJ whole genome shotgun (WGS) entry which is preliminary data.</text>
</comment>
<dbReference type="Proteomes" id="UP001358586">
    <property type="component" value="Chromosome 6"/>
</dbReference>
<dbReference type="EMBL" id="JARKNE010000006">
    <property type="protein sequence ID" value="KAK5824498.1"/>
    <property type="molecule type" value="Genomic_DNA"/>
</dbReference>
<evidence type="ECO:0000313" key="1">
    <source>
        <dbReference type="EMBL" id="KAK5824498.1"/>
    </source>
</evidence>
<dbReference type="InterPro" id="IPR052343">
    <property type="entry name" value="Retrotransposon-Effector_Assoc"/>
</dbReference>
<accession>A0ABR0PJA5</accession>
<evidence type="ECO:0008006" key="3">
    <source>
        <dbReference type="Google" id="ProtNLM"/>
    </source>
</evidence>